<feature type="domain" description="Glycosyltransferase 2-like" evidence="1">
    <location>
        <begin position="7"/>
        <end position="134"/>
    </location>
</feature>
<proteinExistence type="predicted"/>
<dbReference type="InterPro" id="IPR001173">
    <property type="entry name" value="Glyco_trans_2-like"/>
</dbReference>
<protein>
    <submittedName>
        <fullName evidence="2">Glycosyltransferase family 2 protein</fullName>
    </submittedName>
</protein>
<organism evidence="2 3">
    <name type="scientific">Sphingomonas mollis</name>
    <dbReference type="NCBI Taxonomy" id="2795726"/>
    <lineage>
        <taxon>Bacteria</taxon>
        <taxon>Pseudomonadati</taxon>
        <taxon>Pseudomonadota</taxon>
        <taxon>Alphaproteobacteria</taxon>
        <taxon>Sphingomonadales</taxon>
        <taxon>Sphingomonadaceae</taxon>
        <taxon>Sphingomonas</taxon>
    </lineage>
</organism>
<evidence type="ECO:0000313" key="3">
    <source>
        <dbReference type="Proteomes" id="UP000640426"/>
    </source>
</evidence>
<dbReference type="PANTHER" id="PTHR43685:SF2">
    <property type="entry name" value="GLYCOSYLTRANSFERASE 2-LIKE DOMAIN-CONTAINING PROTEIN"/>
    <property type="match status" value="1"/>
</dbReference>
<dbReference type="RefSeq" id="WP_199036121.1">
    <property type="nucleotide sequence ID" value="NZ_JAELXS010000003.1"/>
</dbReference>
<keyword evidence="3" id="KW-1185">Reference proteome</keyword>
<dbReference type="Pfam" id="PF00535">
    <property type="entry name" value="Glycos_transf_2"/>
    <property type="match status" value="1"/>
</dbReference>
<dbReference type="Proteomes" id="UP000640426">
    <property type="component" value="Unassembled WGS sequence"/>
</dbReference>
<evidence type="ECO:0000259" key="1">
    <source>
        <dbReference type="Pfam" id="PF00535"/>
    </source>
</evidence>
<comment type="caution">
    <text evidence="2">The sequence shown here is derived from an EMBL/GenBank/DDBJ whole genome shotgun (WGS) entry which is preliminary data.</text>
</comment>
<reference evidence="3" key="1">
    <citation type="submission" date="2020-12" db="EMBL/GenBank/DDBJ databases">
        <title>Hymenobacter sp.</title>
        <authorList>
            <person name="Kim M.K."/>
        </authorList>
    </citation>
    <scope>NUCLEOTIDE SEQUENCE [LARGE SCALE GENOMIC DNA]</scope>
    <source>
        <strain evidence="3">BT553</strain>
    </source>
</reference>
<dbReference type="EMBL" id="JAELXS010000003">
    <property type="protein sequence ID" value="MBJ6121309.1"/>
    <property type="molecule type" value="Genomic_DNA"/>
</dbReference>
<accession>A0ABS0XMQ4</accession>
<dbReference type="InterPro" id="IPR029044">
    <property type="entry name" value="Nucleotide-diphossugar_trans"/>
</dbReference>
<evidence type="ECO:0000313" key="2">
    <source>
        <dbReference type="EMBL" id="MBJ6121309.1"/>
    </source>
</evidence>
<dbReference type="Gene3D" id="3.90.550.10">
    <property type="entry name" value="Spore Coat Polysaccharide Biosynthesis Protein SpsA, Chain A"/>
    <property type="match status" value="1"/>
</dbReference>
<dbReference type="CDD" id="cd00761">
    <property type="entry name" value="Glyco_tranf_GTA_type"/>
    <property type="match status" value="1"/>
</dbReference>
<gene>
    <name evidence="2" type="ORF">JAO74_05830</name>
</gene>
<dbReference type="PANTHER" id="PTHR43685">
    <property type="entry name" value="GLYCOSYLTRANSFERASE"/>
    <property type="match status" value="1"/>
</dbReference>
<sequence length="342" mass="38412">MTRPLVSVLIPTYNRAQYVAAAIESVLTQTLRDIEVVVVDDGSTDQTGDLLAAIGDPRLRVVRHEQNRGIPTTRNTALTEARGRYIAWLDSDDVSRPTRLAEQMAFLDRHPDIAMTGSCAGKLRADGTRRAGTRVPPLEPDLIAAWMLFRSAFQQSSVMGRAEVLQRYRYDPAYPVCEDADMFLQLQREHRLANMPRVLVDRRIHPDQCVRQCQDEIRARKMALAAPMLDELQVDASEGDLKRHVLLGQANLPPEAVDSDFLAWTHDWLRRLMTANQRVRMVEKHALAMASSYFWILAASAAASRFGRLVVARTFVAGPLGGLMNRSTIVWAKRALPAYIAR</sequence>
<dbReference type="SUPFAM" id="SSF53448">
    <property type="entry name" value="Nucleotide-diphospho-sugar transferases"/>
    <property type="match status" value="1"/>
</dbReference>
<name>A0ABS0XMQ4_9SPHN</name>
<dbReference type="InterPro" id="IPR050834">
    <property type="entry name" value="Glycosyltransf_2"/>
</dbReference>